<dbReference type="SUPFAM" id="SSF48008">
    <property type="entry name" value="GntR ligand-binding domain-like"/>
    <property type="match status" value="1"/>
</dbReference>
<dbReference type="SMART" id="SM00895">
    <property type="entry name" value="FCD"/>
    <property type="match status" value="1"/>
</dbReference>
<dbReference type="SMART" id="SM00345">
    <property type="entry name" value="HTH_GNTR"/>
    <property type="match status" value="1"/>
</dbReference>
<organism evidence="4 5">
    <name type="scientific">Octadecabacter temperatus</name>
    <dbReference type="NCBI Taxonomy" id="1458307"/>
    <lineage>
        <taxon>Bacteria</taxon>
        <taxon>Pseudomonadati</taxon>
        <taxon>Pseudomonadota</taxon>
        <taxon>Alphaproteobacteria</taxon>
        <taxon>Rhodobacterales</taxon>
        <taxon>Roseobacteraceae</taxon>
        <taxon>Octadecabacter</taxon>
    </lineage>
</organism>
<dbReference type="PANTHER" id="PTHR43537">
    <property type="entry name" value="TRANSCRIPTIONAL REGULATOR, GNTR FAMILY"/>
    <property type="match status" value="1"/>
</dbReference>
<dbReference type="RefSeq" id="WP_049833756.1">
    <property type="nucleotide sequence ID" value="NZ_CP012160.1"/>
</dbReference>
<dbReference type="PANTHER" id="PTHR43537:SF20">
    <property type="entry name" value="HTH-TYPE TRANSCRIPTIONAL REPRESSOR GLAR"/>
    <property type="match status" value="1"/>
</dbReference>
<evidence type="ECO:0000313" key="5">
    <source>
        <dbReference type="Proteomes" id="UP000067444"/>
    </source>
</evidence>
<evidence type="ECO:0000256" key="2">
    <source>
        <dbReference type="ARBA" id="ARBA00023125"/>
    </source>
</evidence>
<dbReference type="InterPro" id="IPR011711">
    <property type="entry name" value="GntR_C"/>
</dbReference>
<protein>
    <submittedName>
        <fullName evidence="4">HTH-type transcriptional repressor CsiR</fullName>
    </submittedName>
</protein>
<dbReference type="Gene3D" id="1.10.10.10">
    <property type="entry name" value="Winged helix-like DNA-binding domain superfamily/Winged helix DNA-binding domain"/>
    <property type="match status" value="1"/>
</dbReference>
<proteinExistence type="predicted"/>
<dbReference type="InterPro" id="IPR036390">
    <property type="entry name" value="WH_DNA-bd_sf"/>
</dbReference>
<dbReference type="SUPFAM" id="SSF46785">
    <property type="entry name" value="Winged helix' DNA-binding domain"/>
    <property type="match status" value="1"/>
</dbReference>
<dbReference type="InterPro" id="IPR000524">
    <property type="entry name" value="Tscrpt_reg_HTH_GntR"/>
</dbReference>
<gene>
    <name evidence="4" type="primary">csiR</name>
    <name evidence="4" type="ORF">OSB_07950</name>
</gene>
<dbReference type="STRING" id="1458307.OSB_07950"/>
<dbReference type="InterPro" id="IPR008920">
    <property type="entry name" value="TF_FadR/GntR_C"/>
</dbReference>
<dbReference type="Proteomes" id="UP000067444">
    <property type="component" value="Chromosome"/>
</dbReference>
<dbReference type="Pfam" id="PF07729">
    <property type="entry name" value="FCD"/>
    <property type="match status" value="1"/>
</dbReference>
<dbReference type="KEGG" id="otm:OSB_07950"/>
<dbReference type="GO" id="GO:0003677">
    <property type="term" value="F:DNA binding"/>
    <property type="evidence" value="ECO:0007669"/>
    <property type="project" value="UniProtKB-KW"/>
</dbReference>
<keyword evidence="5" id="KW-1185">Reference proteome</keyword>
<dbReference type="EMBL" id="CP012160">
    <property type="protein sequence ID" value="AKS45356.1"/>
    <property type="molecule type" value="Genomic_DNA"/>
</dbReference>
<evidence type="ECO:0000256" key="3">
    <source>
        <dbReference type="ARBA" id="ARBA00023163"/>
    </source>
</evidence>
<dbReference type="AlphaFoldDB" id="A0A0K0Y3A0"/>
<sequence>MNISLNQSQTPSEGSATKLAYNKLRDLILTGDLAPGEKLKIDRLRDLLGTGASPIREALSLLVSDQLVVRHEQRGFRAAETSRENFQEILTLRCSLESMALRQSMANTTEEWIENLVVVHHRMTRLQAERSEAFEHQHKLFHMELIGNCQSPLLLRFCGQLYDLNIRYRYLAGRSSDYKGRMVDDEHRQILDAVIAKDSDAAAALLVSHYERTGAFLKDYID</sequence>
<accession>A0A0K0Y3A0</accession>
<dbReference type="PATRIC" id="fig|1458307.3.peg.806"/>
<dbReference type="GO" id="GO:0003700">
    <property type="term" value="F:DNA-binding transcription factor activity"/>
    <property type="evidence" value="ECO:0007669"/>
    <property type="project" value="InterPro"/>
</dbReference>
<dbReference type="OrthoDB" id="8638122at2"/>
<keyword evidence="3" id="KW-0804">Transcription</keyword>
<dbReference type="PROSITE" id="PS50949">
    <property type="entry name" value="HTH_GNTR"/>
    <property type="match status" value="1"/>
</dbReference>
<dbReference type="InterPro" id="IPR036388">
    <property type="entry name" value="WH-like_DNA-bd_sf"/>
</dbReference>
<keyword evidence="2" id="KW-0238">DNA-binding</keyword>
<name>A0A0K0Y3A0_9RHOB</name>
<evidence type="ECO:0000313" key="4">
    <source>
        <dbReference type="EMBL" id="AKS45356.1"/>
    </source>
</evidence>
<dbReference type="Pfam" id="PF00392">
    <property type="entry name" value="GntR"/>
    <property type="match status" value="1"/>
</dbReference>
<keyword evidence="1" id="KW-0805">Transcription regulation</keyword>
<dbReference type="Gene3D" id="1.20.120.530">
    <property type="entry name" value="GntR ligand-binding domain-like"/>
    <property type="match status" value="1"/>
</dbReference>
<reference evidence="4 5" key="1">
    <citation type="journal article" date="2015" name="Genome Announc.">
        <title>Closed Genome Sequence of Octadecabacter temperatus SB1, the First Mesophilic Species of the Genus Octadecabacter.</title>
        <authorList>
            <person name="Voget S."/>
            <person name="Billerbeck S."/>
            <person name="Simon M."/>
            <person name="Daniel R."/>
        </authorList>
    </citation>
    <scope>NUCLEOTIDE SEQUENCE [LARGE SCALE GENOMIC DNA]</scope>
    <source>
        <strain evidence="4 5">SB1</strain>
    </source>
</reference>
<evidence type="ECO:0000256" key="1">
    <source>
        <dbReference type="ARBA" id="ARBA00023015"/>
    </source>
</evidence>